<proteinExistence type="predicted"/>
<evidence type="ECO:0000259" key="1">
    <source>
        <dbReference type="PROSITE" id="PS50943"/>
    </source>
</evidence>
<dbReference type="SMART" id="SM00530">
    <property type="entry name" value="HTH_XRE"/>
    <property type="match status" value="1"/>
</dbReference>
<dbReference type="PROSITE" id="PS50943">
    <property type="entry name" value="HTH_CROC1"/>
    <property type="match status" value="1"/>
</dbReference>
<organism evidence="2 3">
    <name type="scientific">Candidatus Iainarchaeum sp</name>
    <dbReference type="NCBI Taxonomy" id="3101447"/>
    <lineage>
        <taxon>Archaea</taxon>
        <taxon>Candidatus Iainarchaeota</taxon>
        <taxon>Candidatus Iainarchaeia</taxon>
        <taxon>Candidatus Iainarchaeales</taxon>
        <taxon>Candidatus Iainarchaeaceae</taxon>
        <taxon>Candidatus Iainarchaeum</taxon>
    </lineage>
</organism>
<dbReference type="Proteomes" id="UP000277633">
    <property type="component" value="Unassembled WGS sequence"/>
</dbReference>
<dbReference type="PIRSF" id="PIRSF037724">
    <property type="entry name" value="TF_HTH_MJ1545_prd"/>
    <property type="match status" value="1"/>
</dbReference>
<name>A0A497JJE0_9ARCH</name>
<dbReference type="CDD" id="cd00093">
    <property type="entry name" value="HTH_XRE"/>
    <property type="match status" value="1"/>
</dbReference>
<comment type="caution">
    <text evidence="2">The sequence shown here is derived from an EMBL/GenBank/DDBJ whole genome shotgun (WGS) entry which is preliminary data.</text>
</comment>
<dbReference type="InterPro" id="IPR010982">
    <property type="entry name" value="Lambda_DNA-bd_dom_sf"/>
</dbReference>
<dbReference type="Gene3D" id="1.10.260.40">
    <property type="entry name" value="lambda repressor-like DNA-binding domains"/>
    <property type="match status" value="1"/>
</dbReference>
<dbReference type="InterPro" id="IPR001387">
    <property type="entry name" value="Cro/C1-type_HTH"/>
</dbReference>
<dbReference type="EMBL" id="QMWO01000029">
    <property type="protein sequence ID" value="RLG70010.1"/>
    <property type="molecule type" value="Genomic_DNA"/>
</dbReference>
<reference evidence="2 3" key="1">
    <citation type="submission" date="2018-06" db="EMBL/GenBank/DDBJ databases">
        <title>Extensive metabolic versatility and redundancy in microbially diverse, dynamic hydrothermal sediments.</title>
        <authorList>
            <person name="Dombrowski N."/>
            <person name="Teske A."/>
            <person name="Baker B.J."/>
        </authorList>
    </citation>
    <scope>NUCLEOTIDE SEQUENCE [LARGE SCALE GENOMIC DNA]</scope>
    <source>
        <strain evidence="2">B9_G13</strain>
    </source>
</reference>
<dbReference type="SUPFAM" id="SSF47413">
    <property type="entry name" value="lambda repressor-like DNA-binding domains"/>
    <property type="match status" value="1"/>
</dbReference>
<sequence>MEKLAITIAGEITLSNDPGGSMKKWREIFGISQIELAEHLKVSPSTISDYEGGRRKSPGIGVISRFVNALIEMDMQRGGKIVKQLMKDFEPSEEAFDIHEFYGAVNANEFAKKIKAVCVANQAKLKETVIYGYTLIDSLKVIIEVPVHEYMHLYGRTPERALIFKKVVNGRSPMIAVKIGRFSTDMKPAIVVLHGPKDPNKIDEVAIKIAESERIPLLVCNTPIYEIKQALKEYEV</sequence>
<dbReference type="AlphaFoldDB" id="A0A497JJE0"/>
<protein>
    <submittedName>
        <fullName evidence="2">Transcriptional regulator</fullName>
    </submittedName>
</protein>
<dbReference type="GO" id="GO:0003677">
    <property type="term" value="F:DNA binding"/>
    <property type="evidence" value="ECO:0007669"/>
    <property type="project" value="InterPro"/>
</dbReference>
<evidence type="ECO:0000313" key="2">
    <source>
        <dbReference type="EMBL" id="RLG70010.1"/>
    </source>
</evidence>
<feature type="domain" description="HTH cro/C1-type" evidence="1">
    <location>
        <begin position="22"/>
        <end position="76"/>
    </location>
</feature>
<accession>A0A497JJE0</accession>
<evidence type="ECO:0000313" key="3">
    <source>
        <dbReference type="Proteomes" id="UP000277633"/>
    </source>
</evidence>
<dbReference type="InterPro" id="IPR017271">
    <property type="entry name" value="Tscrpt_reg_HTH_MJ1545_prd"/>
</dbReference>
<gene>
    <name evidence="2" type="ORF">DRO07_01210</name>
</gene>
<dbReference type="Pfam" id="PF01381">
    <property type="entry name" value="HTH_3"/>
    <property type="match status" value="1"/>
</dbReference>